<gene>
    <name evidence="1" type="ORF">B0H15DRAFT_343808</name>
</gene>
<sequence length="287" mass="31612">MSSTIIHTCTHPSTFALPTIPNSDFRLLLSTFSDLFSCSHFTLTHCSHHRAGIILRISPSFPVFDPFFSFSYSAAPRTLFLPSFHSQLSLPHTFCFFSLIVVLDVALHVTALSVRDSLRVPSIGKPLPLVLSAAHHLFRCLCLFLPTTNASDLCARTRAIFSSRRLPALTLGTGRPCISPPQHLTVGLFFLPRAPLTPCRGPPVPFGTGRLWPHEKGRGQDGFKKALLLFFSNQGSGKPRVSGRATGIPLFSPGHQPEHAESVFSSINQRLFANNSCSLYRNVQVYD</sequence>
<dbReference type="Proteomes" id="UP001222325">
    <property type="component" value="Unassembled WGS sequence"/>
</dbReference>
<dbReference type="EMBL" id="JARJCN010000030">
    <property type="protein sequence ID" value="KAJ7086846.1"/>
    <property type="molecule type" value="Genomic_DNA"/>
</dbReference>
<organism evidence="1 2">
    <name type="scientific">Mycena belliarum</name>
    <dbReference type="NCBI Taxonomy" id="1033014"/>
    <lineage>
        <taxon>Eukaryota</taxon>
        <taxon>Fungi</taxon>
        <taxon>Dikarya</taxon>
        <taxon>Basidiomycota</taxon>
        <taxon>Agaricomycotina</taxon>
        <taxon>Agaricomycetes</taxon>
        <taxon>Agaricomycetidae</taxon>
        <taxon>Agaricales</taxon>
        <taxon>Marasmiineae</taxon>
        <taxon>Mycenaceae</taxon>
        <taxon>Mycena</taxon>
    </lineage>
</organism>
<dbReference type="AlphaFoldDB" id="A0AAD6U1Z0"/>
<protein>
    <submittedName>
        <fullName evidence="1">Uncharacterized protein</fullName>
    </submittedName>
</protein>
<comment type="caution">
    <text evidence="1">The sequence shown here is derived from an EMBL/GenBank/DDBJ whole genome shotgun (WGS) entry which is preliminary data.</text>
</comment>
<evidence type="ECO:0000313" key="1">
    <source>
        <dbReference type="EMBL" id="KAJ7086846.1"/>
    </source>
</evidence>
<accession>A0AAD6U1Z0</accession>
<reference evidence="1" key="1">
    <citation type="submission" date="2023-03" db="EMBL/GenBank/DDBJ databases">
        <title>Massive genome expansion in bonnet fungi (Mycena s.s.) driven by repeated elements and novel gene families across ecological guilds.</title>
        <authorList>
            <consortium name="Lawrence Berkeley National Laboratory"/>
            <person name="Harder C.B."/>
            <person name="Miyauchi S."/>
            <person name="Viragh M."/>
            <person name="Kuo A."/>
            <person name="Thoen E."/>
            <person name="Andreopoulos B."/>
            <person name="Lu D."/>
            <person name="Skrede I."/>
            <person name="Drula E."/>
            <person name="Henrissat B."/>
            <person name="Morin E."/>
            <person name="Kohler A."/>
            <person name="Barry K."/>
            <person name="LaButti K."/>
            <person name="Morin E."/>
            <person name="Salamov A."/>
            <person name="Lipzen A."/>
            <person name="Mereny Z."/>
            <person name="Hegedus B."/>
            <person name="Baldrian P."/>
            <person name="Stursova M."/>
            <person name="Weitz H."/>
            <person name="Taylor A."/>
            <person name="Grigoriev I.V."/>
            <person name="Nagy L.G."/>
            <person name="Martin F."/>
            <person name="Kauserud H."/>
        </authorList>
    </citation>
    <scope>NUCLEOTIDE SEQUENCE</scope>
    <source>
        <strain evidence="1">CBHHK173m</strain>
    </source>
</reference>
<evidence type="ECO:0000313" key="2">
    <source>
        <dbReference type="Proteomes" id="UP001222325"/>
    </source>
</evidence>
<proteinExistence type="predicted"/>
<keyword evidence="2" id="KW-1185">Reference proteome</keyword>
<name>A0AAD6U1Z0_9AGAR</name>